<gene>
    <name evidence="5" type="ORF">Sangu_2087600</name>
</gene>
<evidence type="ECO:0000256" key="3">
    <source>
        <dbReference type="ARBA" id="ARBA00024378"/>
    </source>
</evidence>
<dbReference type="EMBL" id="JACGWK010000013">
    <property type="protein sequence ID" value="KAL0319314.1"/>
    <property type="molecule type" value="Genomic_DNA"/>
</dbReference>
<name>A0AAW2LLI8_9LAMI</name>
<evidence type="ECO:0000313" key="5">
    <source>
        <dbReference type="EMBL" id="KAL0319314.1"/>
    </source>
</evidence>
<dbReference type="CDD" id="cd23767">
    <property type="entry name" value="IQCD"/>
    <property type="match status" value="1"/>
</dbReference>
<reference evidence="5" key="2">
    <citation type="journal article" date="2024" name="Plant">
        <title>Genomic evolution and insights into agronomic trait innovations of Sesamum species.</title>
        <authorList>
            <person name="Miao H."/>
            <person name="Wang L."/>
            <person name="Qu L."/>
            <person name="Liu H."/>
            <person name="Sun Y."/>
            <person name="Le M."/>
            <person name="Wang Q."/>
            <person name="Wei S."/>
            <person name="Zheng Y."/>
            <person name="Lin W."/>
            <person name="Duan Y."/>
            <person name="Cao H."/>
            <person name="Xiong S."/>
            <person name="Wang X."/>
            <person name="Wei L."/>
            <person name="Li C."/>
            <person name="Ma Q."/>
            <person name="Ju M."/>
            <person name="Zhao R."/>
            <person name="Li G."/>
            <person name="Mu C."/>
            <person name="Tian Q."/>
            <person name="Mei H."/>
            <person name="Zhang T."/>
            <person name="Gao T."/>
            <person name="Zhang H."/>
        </authorList>
    </citation>
    <scope>NUCLEOTIDE SEQUENCE</scope>
    <source>
        <strain evidence="5">G01</strain>
    </source>
</reference>
<dbReference type="AlphaFoldDB" id="A0AAW2LLI8"/>
<organism evidence="5">
    <name type="scientific">Sesamum angustifolium</name>
    <dbReference type="NCBI Taxonomy" id="2727405"/>
    <lineage>
        <taxon>Eukaryota</taxon>
        <taxon>Viridiplantae</taxon>
        <taxon>Streptophyta</taxon>
        <taxon>Embryophyta</taxon>
        <taxon>Tracheophyta</taxon>
        <taxon>Spermatophyta</taxon>
        <taxon>Magnoliopsida</taxon>
        <taxon>eudicotyledons</taxon>
        <taxon>Gunneridae</taxon>
        <taxon>Pentapetalae</taxon>
        <taxon>asterids</taxon>
        <taxon>lamiids</taxon>
        <taxon>Lamiales</taxon>
        <taxon>Pedaliaceae</taxon>
        <taxon>Sesamum</taxon>
    </lineage>
</organism>
<dbReference type="Pfam" id="PF13178">
    <property type="entry name" value="DUF4005"/>
    <property type="match status" value="1"/>
</dbReference>
<evidence type="ECO:0000256" key="1">
    <source>
        <dbReference type="ARBA" id="ARBA00022860"/>
    </source>
</evidence>
<reference evidence="5" key="1">
    <citation type="submission" date="2020-06" db="EMBL/GenBank/DDBJ databases">
        <authorList>
            <person name="Li T."/>
            <person name="Hu X."/>
            <person name="Zhang T."/>
            <person name="Song X."/>
            <person name="Zhang H."/>
            <person name="Dai N."/>
            <person name="Sheng W."/>
            <person name="Hou X."/>
            <person name="Wei L."/>
        </authorList>
    </citation>
    <scope>NUCLEOTIDE SEQUENCE</scope>
    <source>
        <strain evidence="5">G01</strain>
        <tissue evidence="5">Leaf</tissue>
    </source>
</reference>
<dbReference type="PANTHER" id="PTHR32295:SF273">
    <property type="entry name" value="PROTEIN IQ-DOMAIN 31-LIKE"/>
    <property type="match status" value="1"/>
</dbReference>
<accession>A0AAW2LLI8</accession>
<proteinExistence type="inferred from homology"/>
<feature type="domain" description="DUF4005" evidence="4">
    <location>
        <begin position="317"/>
        <end position="382"/>
    </location>
</feature>
<evidence type="ECO:0000259" key="4">
    <source>
        <dbReference type="Pfam" id="PF13178"/>
    </source>
</evidence>
<dbReference type="SMART" id="SM00015">
    <property type="entry name" value="IQ"/>
    <property type="match status" value="2"/>
</dbReference>
<dbReference type="PANTHER" id="PTHR32295">
    <property type="entry name" value="IQ-DOMAIN 5-RELATED"/>
    <property type="match status" value="1"/>
</dbReference>
<dbReference type="PROSITE" id="PS50096">
    <property type="entry name" value="IQ"/>
    <property type="match status" value="2"/>
</dbReference>
<comment type="subunit">
    <text evidence="3">Binds to multiple calmodulin (CaM) in the presence of Ca(2+) and CaM-like proteins.</text>
</comment>
<comment type="caution">
    <text evidence="5">The sequence shown here is derived from an EMBL/GenBank/DDBJ whole genome shotgun (WGS) entry which is preliminary data.</text>
</comment>
<dbReference type="InterPro" id="IPR025064">
    <property type="entry name" value="DUF4005"/>
</dbReference>
<comment type="similarity">
    <text evidence="2">Belongs to the IQD family.</text>
</comment>
<dbReference type="GO" id="GO:0005516">
    <property type="term" value="F:calmodulin binding"/>
    <property type="evidence" value="ECO:0007669"/>
    <property type="project" value="UniProtKB-KW"/>
</dbReference>
<protein>
    <recommendedName>
        <fullName evidence="4">DUF4005 domain-containing protein</fullName>
    </recommendedName>
</protein>
<dbReference type="InterPro" id="IPR000048">
    <property type="entry name" value="IQ_motif_EF-hand-BS"/>
</dbReference>
<evidence type="ECO:0000256" key="2">
    <source>
        <dbReference type="ARBA" id="ARBA00024341"/>
    </source>
</evidence>
<keyword evidence="1" id="KW-0112">Calmodulin-binding</keyword>
<sequence length="402" mass="44944">MGKATRWLRGLLGMKKDKENVESNSHFGEKKEKRRWSFAKSGKDSDGLSQIPVNIPAADTAWLRSYIADTEKEQNKHAIAVAAATAAAADAAVAAAQAAVAVVRLTSQGKGALFTGGRERCAAVKIQTVFRGYLARKALRALKGLVKLQALVRGYLVRKRAAATLHSMQALIRAQAAVRSQRARRSISADCRLQPEMRARKSIERFDENRSEFHSKRLSASYDPSLNAFDESPKIVEIDTCRPKSRSRRINTCMSEYGDDRYYQALSSPLPCPVPARLSIPDCRHLQDYDWGFITEDYKFPTAQNTPRFGCSGRAYAPVTPSKSLCGDSFFRPYSNCPNYMANTQSFRAKLRSQSAPKQRPELGPKKRLSLNEIMASRTSFSGVRMHKPCSQVQEDYEFQEN</sequence>
<dbReference type="Pfam" id="PF00612">
    <property type="entry name" value="IQ"/>
    <property type="match status" value="2"/>
</dbReference>
<dbReference type="Gene3D" id="1.20.5.190">
    <property type="match status" value="1"/>
</dbReference>